<dbReference type="GeneID" id="84591908"/>
<protein>
    <submittedName>
        <fullName evidence="2">Uncharacterized protein</fullName>
    </submittedName>
</protein>
<dbReference type="VEuPathDB" id="FungiDB:An08g12180"/>
<reference evidence="2" key="1">
    <citation type="submission" date="2025-02" db="EMBL/GenBank/DDBJ databases">
        <authorList>
            <consortium name="NCBI Genome Project"/>
        </authorList>
    </citation>
    <scope>NUCLEOTIDE SEQUENCE</scope>
</reference>
<reference evidence="2" key="2">
    <citation type="submission" date="2025-08" db="UniProtKB">
        <authorList>
            <consortium name="RefSeq"/>
        </authorList>
    </citation>
    <scope>IDENTIFICATION</scope>
</reference>
<sequence length="62" mass="7537">MMKIINYEKYLSRCKISILNKKREVRLNNTTQLFISIFWFYLSAVLISTFCLGIEYIEFLEF</sequence>
<name>A0AAJ8BQ31_ASPNG</name>
<keyword evidence="1" id="KW-0472">Membrane</keyword>
<organism evidence="2">
    <name type="scientific">Aspergillus niger</name>
    <dbReference type="NCBI Taxonomy" id="5061"/>
    <lineage>
        <taxon>Eukaryota</taxon>
        <taxon>Fungi</taxon>
        <taxon>Dikarya</taxon>
        <taxon>Ascomycota</taxon>
        <taxon>Pezizomycotina</taxon>
        <taxon>Eurotiomycetes</taxon>
        <taxon>Eurotiomycetidae</taxon>
        <taxon>Eurotiales</taxon>
        <taxon>Aspergillaceae</taxon>
        <taxon>Aspergillus</taxon>
        <taxon>Aspergillus subgen. Circumdati</taxon>
    </lineage>
</organism>
<gene>
    <name evidence="2" type="ORF">An08g12180</name>
</gene>
<keyword evidence="1" id="KW-1133">Transmembrane helix</keyword>
<evidence type="ECO:0000313" key="2">
    <source>
        <dbReference type="RefSeq" id="XP_059601277.1"/>
    </source>
</evidence>
<dbReference type="KEGG" id="ang:An08g12180"/>
<evidence type="ECO:0000256" key="1">
    <source>
        <dbReference type="SAM" id="Phobius"/>
    </source>
</evidence>
<feature type="transmembrane region" description="Helical" evidence="1">
    <location>
        <begin position="33"/>
        <end position="57"/>
    </location>
</feature>
<proteinExistence type="predicted"/>
<dbReference type="RefSeq" id="XP_059601277.1">
    <property type="nucleotide sequence ID" value="XM_059749502.1"/>
</dbReference>
<keyword evidence="1" id="KW-0812">Transmembrane</keyword>
<dbReference type="AlphaFoldDB" id="A0AAJ8BQ31"/>
<accession>A0AAJ8BQ31</accession>